<proteinExistence type="predicted"/>
<dbReference type="EMBL" id="JBHSXS010000011">
    <property type="protein sequence ID" value="MFC6882031.1"/>
    <property type="molecule type" value="Genomic_DNA"/>
</dbReference>
<dbReference type="RefSeq" id="WP_160825113.1">
    <property type="nucleotide sequence ID" value="NZ_JBHSXS010000011.1"/>
</dbReference>
<evidence type="ECO:0000313" key="3">
    <source>
        <dbReference type="Proteomes" id="UP001596380"/>
    </source>
</evidence>
<evidence type="ECO:0000313" key="2">
    <source>
        <dbReference type="EMBL" id="MFC6882031.1"/>
    </source>
</evidence>
<organism evidence="2 3">
    <name type="scientific">Actinomadura yumaensis</name>
    <dbReference type="NCBI Taxonomy" id="111807"/>
    <lineage>
        <taxon>Bacteria</taxon>
        <taxon>Bacillati</taxon>
        <taxon>Actinomycetota</taxon>
        <taxon>Actinomycetes</taxon>
        <taxon>Streptosporangiales</taxon>
        <taxon>Thermomonosporaceae</taxon>
        <taxon>Actinomadura</taxon>
    </lineage>
</organism>
<accession>A0ABW2CJS1</accession>
<protein>
    <submittedName>
        <fullName evidence="2">Uncharacterized protein</fullName>
    </submittedName>
</protein>
<gene>
    <name evidence="2" type="ORF">ACFQKB_19925</name>
</gene>
<dbReference type="Proteomes" id="UP001596380">
    <property type="component" value="Unassembled WGS sequence"/>
</dbReference>
<feature type="region of interest" description="Disordered" evidence="1">
    <location>
        <begin position="1"/>
        <end position="20"/>
    </location>
</feature>
<sequence>MSLPNAPLPSGADPGSVPAVRWPQRRIPDNTWIDQQIRALGWDPLTRRPIGGEVTGYRLDLSSLEGEKFLNCALADPGLWTVLVRGSEMAYASGPFEAVTGLVFNRTPDEVTENVTWTHRVGSTTGFALRAEVSACFYGIVNASVAASLGYCWTTEDTVSKDHSLRVPAEHAGWLERSAAMQTLTGEIWVITTAGVCAFRGEASVTGPATDGRPAGALVARYRPITRSERRR</sequence>
<name>A0ABW2CJS1_9ACTN</name>
<evidence type="ECO:0000256" key="1">
    <source>
        <dbReference type="SAM" id="MobiDB-lite"/>
    </source>
</evidence>
<reference evidence="3" key="1">
    <citation type="journal article" date="2019" name="Int. J. Syst. Evol. Microbiol.">
        <title>The Global Catalogue of Microorganisms (GCM) 10K type strain sequencing project: providing services to taxonomists for standard genome sequencing and annotation.</title>
        <authorList>
            <consortium name="The Broad Institute Genomics Platform"/>
            <consortium name="The Broad Institute Genome Sequencing Center for Infectious Disease"/>
            <person name="Wu L."/>
            <person name="Ma J."/>
        </authorList>
    </citation>
    <scope>NUCLEOTIDE SEQUENCE [LARGE SCALE GENOMIC DNA]</scope>
    <source>
        <strain evidence="3">JCM 3369</strain>
    </source>
</reference>
<keyword evidence="3" id="KW-1185">Reference proteome</keyword>
<comment type="caution">
    <text evidence="2">The sequence shown here is derived from an EMBL/GenBank/DDBJ whole genome shotgun (WGS) entry which is preliminary data.</text>
</comment>